<evidence type="ECO:0000256" key="4">
    <source>
        <dbReference type="ARBA" id="ARBA00010318"/>
    </source>
</evidence>
<feature type="domain" description="KARI C-terminal knotted" evidence="13">
    <location>
        <begin position="185"/>
        <end position="330"/>
    </location>
</feature>
<dbReference type="HAMAP" id="MF_00435">
    <property type="entry name" value="IlvC"/>
    <property type="match status" value="1"/>
</dbReference>
<dbReference type="GO" id="GO:0005829">
    <property type="term" value="C:cytosol"/>
    <property type="evidence" value="ECO:0007669"/>
    <property type="project" value="TreeGrafter"/>
</dbReference>
<keyword evidence="6" id="KW-0479">Metal-binding</keyword>
<dbReference type="FunFam" id="3.40.50.720:FF:000023">
    <property type="entry name" value="Ketol-acid reductoisomerase (NADP(+))"/>
    <property type="match status" value="1"/>
</dbReference>
<evidence type="ECO:0000256" key="9">
    <source>
        <dbReference type="ARBA" id="ARBA00023304"/>
    </source>
</evidence>
<dbReference type="InterPro" id="IPR036291">
    <property type="entry name" value="NAD(P)-bd_dom_sf"/>
</dbReference>
<dbReference type="NCBIfam" id="NF004017">
    <property type="entry name" value="PRK05479.1"/>
    <property type="match status" value="1"/>
</dbReference>
<dbReference type="PROSITE" id="PS51850">
    <property type="entry name" value="KARI_N"/>
    <property type="match status" value="1"/>
</dbReference>
<dbReference type="UniPathway" id="UPA00047">
    <property type="reaction ID" value="UER00056"/>
</dbReference>
<evidence type="ECO:0000256" key="10">
    <source>
        <dbReference type="ARBA" id="ARBA00050043"/>
    </source>
</evidence>
<evidence type="ECO:0000256" key="7">
    <source>
        <dbReference type="ARBA" id="ARBA00022842"/>
    </source>
</evidence>
<dbReference type="UniPathway" id="UPA00049">
    <property type="reaction ID" value="UER00060"/>
</dbReference>
<dbReference type="InterPro" id="IPR013116">
    <property type="entry name" value="KARI_N"/>
</dbReference>
<dbReference type="Pfam" id="PF01450">
    <property type="entry name" value="KARI_C"/>
    <property type="match status" value="1"/>
</dbReference>
<evidence type="ECO:0000313" key="14">
    <source>
        <dbReference type="EMBL" id="KKN23488.1"/>
    </source>
</evidence>
<comment type="similarity">
    <text evidence="4">Belongs to the ketol-acid reductoisomerase family.</text>
</comment>
<dbReference type="EMBL" id="LAZR01002966">
    <property type="protein sequence ID" value="KKN23488.1"/>
    <property type="molecule type" value="Genomic_DNA"/>
</dbReference>
<dbReference type="GO" id="GO:0009099">
    <property type="term" value="P:L-valine biosynthetic process"/>
    <property type="evidence" value="ECO:0007669"/>
    <property type="project" value="UniProtKB-UniPathway"/>
</dbReference>
<sequence length="338" mass="36418">MADMKVLYDKDGSVDALQGKTVAIIGFGSQGHAHAQNLRDSGVNVVIAELEGTNNHALAVELGFTPLSAAEATKQGDLIVITLPDEFQKAVYEAEIEPNLESGKTLGFCHGFNIHFKQIVPPGGVDVIMVAPKGPGHTLRSCFLEGSGVPCLLAIEHDNHGTARDLGMAWAIGVGGGRAGIIETTFKDETETDLFGEQVVLCGGLTMLIKTSAEVLIEAGYSPEMAYFECLHELLLIIKLITEGGLSYMRYSISNTAEYGDLAVGPRIIGPQVKANMEKALKAIQDGSFAKEWIDECAAGKPTFNKLYEADKNHPIEVVGKKLRKMFTWMEPKEVPGE</sequence>
<gene>
    <name evidence="14" type="ORF">LCGC14_0904450</name>
</gene>
<keyword evidence="5" id="KW-0028">Amino-acid biosynthesis</keyword>
<dbReference type="NCBIfam" id="TIGR00465">
    <property type="entry name" value="ilvC"/>
    <property type="match status" value="1"/>
</dbReference>
<accession>A0A0F9S2A8</accession>
<evidence type="ECO:0000256" key="8">
    <source>
        <dbReference type="ARBA" id="ARBA00023002"/>
    </source>
</evidence>
<dbReference type="PROSITE" id="PS51851">
    <property type="entry name" value="KARI_C"/>
    <property type="match status" value="1"/>
</dbReference>
<dbReference type="GO" id="GO:0004455">
    <property type="term" value="F:ketol-acid reductoisomerase activity"/>
    <property type="evidence" value="ECO:0007669"/>
    <property type="project" value="InterPro"/>
</dbReference>
<evidence type="ECO:0000256" key="6">
    <source>
        <dbReference type="ARBA" id="ARBA00022723"/>
    </source>
</evidence>
<evidence type="ECO:0000256" key="2">
    <source>
        <dbReference type="ARBA" id="ARBA00004864"/>
    </source>
</evidence>
<comment type="pathway">
    <text evidence="3">Amino-acid biosynthesis; L-isoleucine biosynthesis; L-isoleucine from 2-oxobutanoate: step 2/4.</text>
</comment>
<keyword evidence="8" id="KW-0560">Oxidoreductase</keyword>
<evidence type="ECO:0000256" key="3">
    <source>
        <dbReference type="ARBA" id="ARBA00004885"/>
    </source>
</evidence>
<evidence type="ECO:0000256" key="1">
    <source>
        <dbReference type="ARBA" id="ARBA00001946"/>
    </source>
</evidence>
<comment type="pathway">
    <text evidence="2">Amino-acid biosynthesis; L-valine biosynthesis; L-valine from pyruvate: step 2/4.</text>
</comment>
<evidence type="ECO:0000259" key="12">
    <source>
        <dbReference type="PROSITE" id="PS51850"/>
    </source>
</evidence>
<dbReference type="Pfam" id="PF07991">
    <property type="entry name" value="KARI_N"/>
    <property type="match status" value="1"/>
</dbReference>
<comment type="cofactor">
    <cofactor evidence="1">
        <name>Mg(2+)</name>
        <dbReference type="ChEBI" id="CHEBI:18420"/>
    </cofactor>
</comment>
<dbReference type="Gene3D" id="6.10.240.10">
    <property type="match status" value="1"/>
</dbReference>
<organism evidence="14">
    <name type="scientific">marine sediment metagenome</name>
    <dbReference type="NCBI Taxonomy" id="412755"/>
    <lineage>
        <taxon>unclassified sequences</taxon>
        <taxon>metagenomes</taxon>
        <taxon>ecological metagenomes</taxon>
    </lineage>
</organism>
<dbReference type="InterPro" id="IPR000506">
    <property type="entry name" value="KARI_C"/>
</dbReference>
<reference evidence="14" key="1">
    <citation type="journal article" date="2015" name="Nature">
        <title>Complex archaea that bridge the gap between prokaryotes and eukaryotes.</title>
        <authorList>
            <person name="Spang A."/>
            <person name="Saw J.H."/>
            <person name="Jorgensen S.L."/>
            <person name="Zaremba-Niedzwiedzka K."/>
            <person name="Martijn J."/>
            <person name="Lind A.E."/>
            <person name="van Eijk R."/>
            <person name="Schleper C."/>
            <person name="Guy L."/>
            <person name="Ettema T.J."/>
        </authorList>
    </citation>
    <scope>NUCLEOTIDE SEQUENCE</scope>
</reference>
<dbReference type="SUPFAM" id="SSF51735">
    <property type="entry name" value="NAD(P)-binding Rossmann-fold domains"/>
    <property type="match status" value="1"/>
</dbReference>
<evidence type="ECO:0000259" key="13">
    <source>
        <dbReference type="PROSITE" id="PS51851"/>
    </source>
</evidence>
<dbReference type="GO" id="GO:0009097">
    <property type="term" value="P:isoleucine biosynthetic process"/>
    <property type="evidence" value="ECO:0007669"/>
    <property type="project" value="UniProtKB-UniPathway"/>
</dbReference>
<dbReference type="InterPro" id="IPR014359">
    <property type="entry name" value="KARI_prok"/>
</dbReference>
<dbReference type="NCBIfam" id="NF009940">
    <property type="entry name" value="PRK13403.1"/>
    <property type="match status" value="1"/>
</dbReference>
<dbReference type="GO" id="GO:0050661">
    <property type="term" value="F:NADP binding"/>
    <property type="evidence" value="ECO:0007669"/>
    <property type="project" value="InterPro"/>
</dbReference>
<dbReference type="PANTHER" id="PTHR21371">
    <property type="entry name" value="KETOL-ACID REDUCTOISOMERASE, MITOCHONDRIAL"/>
    <property type="match status" value="1"/>
</dbReference>
<keyword evidence="9" id="KW-0100">Branched-chain amino acid biosynthesis</keyword>
<dbReference type="PANTHER" id="PTHR21371:SF1">
    <property type="entry name" value="KETOL-ACID REDUCTOISOMERASE, MITOCHONDRIAL"/>
    <property type="match status" value="1"/>
</dbReference>
<evidence type="ECO:0000256" key="11">
    <source>
        <dbReference type="ARBA" id="ARBA00050044"/>
    </source>
</evidence>
<protein>
    <recommendedName>
        <fullName evidence="11">Ketol-acid reductoisomerase type 1</fullName>
    </recommendedName>
    <alternativeName>
        <fullName evidence="10">Ketol-acid reductoisomerase type I</fullName>
    </alternativeName>
</protein>
<dbReference type="SUPFAM" id="SSF48179">
    <property type="entry name" value="6-phosphogluconate dehydrogenase C-terminal domain-like"/>
    <property type="match status" value="1"/>
</dbReference>
<dbReference type="AlphaFoldDB" id="A0A0F9S2A8"/>
<name>A0A0F9S2A8_9ZZZZ</name>
<keyword evidence="7" id="KW-0460">Magnesium</keyword>
<dbReference type="InterPro" id="IPR008927">
    <property type="entry name" value="6-PGluconate_DH-like_C_sf"/>
</dbReference>
<dbReference type="PIRSF" id="PIRSF000116">
    <property type="entry name" value="IlvC_gammaproteo"/>
    <property type="match status" value="1"/>
</dbReference>
<evidence type="ECO:0000256" key="5">
    <source>
        <dbReference type="ARBA" id="ARBA00022605"/>
    </source>
</evidence>
<dbReference type="GO" id="GO:0046872">
    <property type="term" value="F:metal ion binding"/>
    <property type="evidence" value="ECO:0007669"/>
    <property type="project" value="UniProtKB-KW"/>
</dbReference>
<proteinExistence type="inferred from homology"/>
<feature type="domain" description="KARI N-terminal Rossmann" evidence="12">
    <location>
        <begin position="4"/>
        <end position="184"/>
    </location>
</feature>
<dbReference type="Gene3D" id="3.40.50.720">
    <property type="entry name" value="NAD(P)-binding Rossmann-like Domain"/>
    <property type="match status" value="1"/>
</dbReference>
<dbReference type="InterPro" id="IPR013023">
    <property type="entry name" value="KARI"/>
</dbReference>
<comment type="caution">
    <text evidence="14">The sequence shown here is derived from an EMBL/GenBank/DDBJ whole genome shotgun (WGS) entry which is preliminary data.</text>
</comment>